<evidence type="ECO:0000313" key="2">
    <source>
        <dbReference type="EMBL" id="SVB21071.1"/>
    </source>
</evidence>
<dbReference type="Gene3D" id="3.40.50.1820">
    <property type="entry name" value="alpha/beta hydrolase"/>
    <property type="match status" value="1"/>
</dbReference>
<dbReference type="InterPro" id="IPR008220">
    <property type="entry name" value="HAT_MetX-like"/>
</dbReference>
<dbReference type="PIRSF" id="PIRSF000443">
    <property type="entry name" value="Homoser_Ac_trans"/>
    <property type="match status" value="1"/>
</dbReference>
<dbReference type="InterPro" id="IPR000073">
    <property type="entry name" value="AB_hydrolase_1"/>
</dbReference>
<protein>
    <recommendedName>
        <fullName evidence="1">AB hydrolase-1 domain-containing protein</fullName>
    </recommendedName>
</protein>
<gene>
    <name evidence="2" type="ORF">METZ01_LOCUS173925</name>
</gene>
<name>A0A382C5V4_9ZZZZ</name>
<feature type="domain" description="AB hydrolase-1" evidence="1">
    <location>
        <begin position="48"/>
        <end position="169"/>
    </location>
</feature>
<sequence>MSHYRDSIENYEIFDLGQFEFQSGSVLPSAKLAYKTLGKLNEDKSNAIILAHPVGGTHENAERIHLEGGDRAISTDKHFIIAPNMFGNGLSSSPSNTSSPFDGPNFPSVTIYDNVRAQHKLVTEELGISRIKLVTGFSMGGLQTFHWAAMFPDMVENFVPICGTAKCSGHNWLFLESLAVAIAVDPVFDNGNYTQYPHAGMNAFNTIYSGWAFSQEFFRQNGHEKFGLDSYKKMPDAFDERLGPKEPNDILIHIRAWQNADISNNPLYNGDFKAALASITAKGFIMPTSTDQYFWADDNRDEASLIPNVSFREIPSIWGHVGGSLSEPEERKLADDAIRELIV</sequence>
<proteinExistence type="predicted"/>
<dbReference type="InterPro" id="IPR029058">
    <property type="entry name" value="AB_hydrolase_fold"/>
</dbReference>
<dbReference type="AlphaFoldDB" id="A0A382C5V4"/>
<evidence type="ECO:0000259" key="1">
    <source>
        <dbReference type="Pfam" id="PF00561"/>
    </source>
</evidence>
<reference evidence="2" key="1">
    <citation type="submission" date="2018-05" db="EMBL/GenBank/DDBJ databases">
        <authorList>
            <person name="Lanie J.A."/>
            <person name="Ng W.-L."/>
            <person name="Kazmierczak K.M."/>
            <person name="Andrzejewski T.M."/>
            <person name="Davidsen T.M."/>
            <person name="Wayne K.J."/>
            <person name="Tettelin H."/>
            <person name="Glass J.I."/>
            <person name="Rusch D."/>
            <person name="Podicherti R."/>
            <person name="Tsui H.-C.T."/>
            <person name="Winkler M.E."/>
        </authorList>
    </citation>
    <scope>NUCLEOTIDE SEQUENCE</scope>
</reference>
<dbReference type="PANTHER" id="PTHR32268">
    <property type="entry name" value="HOMOSERINE O-ACETYLTRANSFERASE"/>
    <property type="match status" value="1"/>
</dbReference>
<dbReference type="EMBL" id="UINC01032810">
    <property type="protein sequence ID" value="SVB21071.1"/>
    <property type="molecule type" value="Genomic_DNA"/>
</dbReference>
<dbReference type="PANTHER" id="PTHR32268:SF15">
    <property type="entry name" value="HOMOSERINE ACETYLTRANSFERASE FAMILY PROTEIN (AFU_ORTHOLOGUE AFUA_1G15350)"/>
    <property type="match status" value="1"/>
</dbReference>
<dbReference type="NCBIfam" id="NF005757">
    <property type="entry name" value="PRK07581.1"/>
    <property type="match status" value="1"/>
</dbReference>
<dbReference type="SUPFAM" id="SSF53474">
    <property type="entry name" value="alpha/beta-Hydrolases"/>
    <property type="match status" value="1"/>
</dbReference>
<accession>A0A382C5V4</accession>
<organism evidence="2">
    <name type="scientific">marine metagenome</name>
    <dbReference type="NCBI Taxonomy" id="408172"/>
    <lineage>
        <taxon>unclassified sequences</taxon>
        <taxon>metagenomes</taxon>
        <taxon>ecological metagenomes</taxon>
    </lineage>
</organism>
<dbReference type="Pfam" id="PF00561">
    <property type="entry name" value="Abhydrolase_1"/>
    <property type="match status" value="1"/>
</dbReference>
<dbReference type="GO" id="GO:0016747">
    <property type="term" value="F:acyltransferase activity, transferring groups other than amino-acyl groups"/>
    <property type="evidence" value="ECO:0007669"/>
    <property type="project" value="InterPro"/>
</dbReference>